<dbReference type="NCBIfam" id="TIGR01352">
    <property type="entry name" value="tonB_Cterm"/>
    <property type="match status" value="1"/>
</dbReference>
<comment type="caution">
    <text evidence="7">The sequence shown here is derived from an EMBL/GenBank/DDBJ whole genome shotgun (WGS) entry which is preliminary data.</text>
</comment>
<dbReference type="GO" id="GO:0055085">
    <property type="term" value="P:transmembrane transport"/>
    <property type="evidence" value="ECO:0007669"/>
    <property type="project" value="InterPro"/>
</dbReference>
<feature type="compositionally biased region" description="Basic and acidic residues" evidence="5">
    <location>
        <begin position="148"/>
        <end position="167"/>
    </location>
</feature>
<dbReference type="SUPFAM" id="SSF74653">
    <property type="entry name" value="TolA/TonB C-terminal domain"/>
    <property type="match status" value="1"/>
</dbReference>
<dbReference type="InterPro" id="IPR037682">
    <property type="entry name" value="TonB_C"/>
</dbReference>
<dbReference type="InterPro" id="IPR006260">
    <property type="entry name" value="TonB/TolA_C"/>
</dbReference>
<dbReference type="EMBL" id="JACIJF010000007">
    <property type="protein sequence ID" value="MBB5711442.1"/>
    <property type="molecule type" value="Genomic_DNA"/>
</dbReference>
<name>A0A840YQW8_9SPHN</name>
<keyword evidence="8" id="KW-1185">Reference proteome</keyword>
<dbReference type="Gene3D" id="3.30.1150.10">
    <property type="match status" value="1"/>
</dbReference>
<organism evidence="7 8">
    <name type="scientific">Sphingomonas xinjiangensis</name>
    <dbReference type="NCBI Taxonomy" id="643568"/>
    <lineage>
        <taxon>Bacteria</taxon>
        <taxon>Pseudomonadati</taxon>
        <taxon>Pseudomonadota</taxon>
        <taxon>Alphaproteobacteria</taxon>
        <taxon>Sphingomonadales</taxon>
        <taxon>Sphingomonadaceae</taxon>
        <taxon>Sphingomonas</taxon>
    </lineage>
</organism>
<comment type="subcellular location">
    <subcellularLocation>
        <location evidence="1">Membrane</location>
        <topology evidence="1">Single-pass membrane protein</topology>
    </subcellularLocation>
</comment>
<dbReference type="AlphaFoldDB" id="A0A840YQW8"/>
<evidence type="ECO:0000313" key="8">
    <source>
        <dbReference type="Proteomes" id="UP000527143"/>
    </source>
</evidence>
<evidence type="ECO:0000313" key="7">
    <source>
        <dbReference type="EMBL" id="MBB5711442.1"/>
    </source>
</evidence>
<dbReference type="Proteomes" id="UP000527143">
    <property type="component" value="Unassembled WGS sequence"/>
</dbReference>
<dbReference type="GO" id="GO:0016020">
    <property type="term" value="C:membrane"/>
    <property type="evidence" value="ECO:0007669"/>
    <property type="project" value="UniProtKB-SubCell"/>
</dbReference>
<keyword evidence="2" id="KW-0812">Transmembrane</keyword>
<feature type="region of interest" description="Disordered" evidence="5">
    <location>
        <begin position="116"/>
        <end position="171"/>
    </location>
</feature>
<evidence type="ECO:0000256" key="3">
    <source>
        <dbReference type="ARBA" id="ARBA00022989"/>
    </source>
</evidence>
<protein>
    <submittedName>
        <fullName evidence="7">Protein TonB</fullName>
    </submittedName>
</protein>
<dbReference type="RefSeq" id="WP_184088239.1">
    <property type="nucleotide sequence ID" value="NZ_JACIJF010000007.1"/>
</dbReference>
<proteinExistence type="predicted"/>
<evidence type="ECO:0000256" key="4">
    <source>
        <dbReference type="ARBA" id="ARBA00023136"/>
    </source>
</evidence>
<dbReference type="Pfam" id="PF03544">
    <property type="entry name" value="TonB_C"/>
    <property type="match status" value="1"/>
</dbReference>
<feature type="domain" description="TonB C-terminal" evidence="6">
    <location>
        <begin position="153"/>
        <end position="245"/>
    </location>
</feature>
<dbReference type="PROSITE" id="PS52015">
    <property type="entry name" value="TONB_CTD"/>
    <property type="match status" value="1"/>
</dbReference>
<reference evidence="7 8" key="1">
    <citation type="submission" date="2020-08" db="EMBL/GenBank/DDBJ databases">
        <title>Genomic Encyclopedia of Type Strains, Phase IV (KMG-IV): sequencing the most valuable type-strain genomes for metagenomic binning, comparative biology and taxonomic classification.</title>
        <authorList>
            <person name="Goeker M."/>
        </authorList>
    </citation>
    <scope>NUCLEOTIDE SEQUENCE [LARGE SCALE GENOMIC DNA]</scope>
    <source>
        <strain evidence="7 8">DSM 26736</strain>
    </source>
</reference>
<sequence length="264" mass="27472">MPFTASSNADRTRAALGASALTVALGAGLIWGLAVHRTAREPAALAVFQVPPAVVPPEKPKPVQPRRRTGRPEGEASPPNLRAEPTEVVAPTPVIPLPVKPPVVAAPIAGTGAMPSAGSADIPGPGFGSGGVGKGRGSGGAGDGDGDGGGREETPPEWVRGRIRDSDFPDALAETGIGGTVGVRYTVWTDGRVVDCEITKSSGSRLLDATTCRLIRERFRFRPSRDRQGRAVAATIVENHSWMVEQLPPDPAPAPRRRRGLFGL</sequence>
<feature type="compositionally biased region" description="Gly residues" evidence="5">
    <location>
        <begin position="125"/>
        <end position="143"/>
    </location>
</feature>
<gene>
    <name evidence="7" type="ORF">FHT02_002686</name>
</gene>
<keyword evidence="4" id="KW-0472">Membrane</keyword>
<evidence type="ECO:0000256" key="2">
    <source>
        <dbReference type="ARBA" id="ARBA00022692"/>
    </source>
</evidence>
<evidence type="ECO:0000256" key="5">
    <source>
        <dbReference type="SAM" id="MobiDB-lite"/>
    </source>
</evidence>
<evidence type="ECO:0000256" key="1">
    <source>
        <dbReference type="ARBA" id="ARBA00004167"/>
    </source>
</evidence>
<feature type="region of interest" description="Disordered" evidence="5">
    <location>
        <begin position="53"/>
        <end position="88"/>
    </location>
</feature>
<accession>A0A840YQW8</accession>
<keyword evidence="3" id="KW-1133">Transmembrane helix</keyword>
<evidence type="ECO:0000259" key="6">
    <source>
        <dbReference type="PROSITE" id="PS52015"/>
    </source>
</evidence>